<organism evidence="3 4">
    <name type="scientific">Symbiodinium necroappetens</name>
    <dbReference type="NCBI Taxonomy" id="1628268"/>
    <lineage>
        <taxon>Eukaryota</taxon>
        <taxon>Sar</taxon>
        <taxon>Alveolata</taxon>
        <taxon>Dinophyceae</taxon>
        <taxon>Suessiales</taxon>
        <taxon>Symbiodiniaceae</taxon>
        <taxon>Symbiodinium</taxon>
    </lineage>
</organism>
<dbReference type="Gene3D" id="1.25.40.10">
    <property type="entry name" value="Tetratricopeptide repeat domain"/>
    <property type="match status" value="1"/>
</dbReference>
<feature type="region of interest" description="Disordered" evidence="2">
    <location>
        <begin position="329"/>
        <end position="354"/>
    </location>
</feature>
<dbReference type="AlphaFoldDB" id="A0A812IUW8"/>
<name>A0A812IUW8_9DINO</name>
<keyword evidence="1" id="KW-0802">TPR repeat</keyword>
<dbReference type="InterPro" id="IPR019734">
    <property type="entry name" value="TPR_rpt"/>
</dbReference>
<dbReference type="OrthoDB" id="10250354at2759"/>
<evidence type="ECO:0000256" key="1">
    <source>
        <dbReference type="ARBA" id="ARBA00022803"/>
    </source>
</evidence>
<reference evidence="3" key="1">
    <citation type="submission" date="2021-02" db="EMBL/GenBank/DDBJ databases">
        <authorList>
            <person name="Dougan E. K."/>
            <person name="Rhodes N."/>
            <person name="Thang M."/>
            <person name="Chan C."/>
        </authorList>
    </citation>
    <scope>NUCLEOTIDE SEQUENCE</scope>
</reference>
<gene>
    <name evidence="3" type="primary">TOC64</name>
    <name evidence="3" type="ORF">SNEC2469_LOCUS357</name>
</gene>
<dbReference type="PANTHER" id="PTHR46423:SF1">
    <property type="entry name" value="RNA POLYMERASE II-ASSOCIATED PROTEIN 3"/>
    <property type="match status" value="1"/>
</dbReference>
<feature type="compositionally biased region" description="Basic and acidic residues" evidence="2">
    <location>
        <begin position="341"/>
        <end position="354"/>
    </location>
</feature>
<evidence type="ECO:0000313" key="4">
    <source>
        <dbReference type="Proteomes" id="UP000601435"/>
    </source>
</evidence>
<evidence type="ECO:0000256" key="2">
    <source>
        <dbReference type="SAM" id="MobiDB-lite"/>
    </source>
</evidence>
<dbReference type="GO" id="GO:0101031">
    <property type="term" value="C:protein folding chaperone complex"/>
    <property type="evidence" value="ECO:0007669"/>
    <property type="project" value="TreeGrafter"/>
</dbReference>
<comment type="caution">
    <text evidence="3">The sequence shown here is derived from an EMBL/GenBank/DDBJ whole genome shotgun (WGS) entry which is preliminary data.</text>
</comment>
<dbReference type="EMBL" id="CAJNJA010001526">
    <property type="protein sequence ID" value="CAE7159692.1"/>
    <property type="molecule type" value="Genomic_DNA"/>
</dbReference>
<dbReference type="Proteomes" id="UP000601435">
    <property type="component" value="Unassembled WGS sequence"/>
</dbReference>
<evidence type="ECO:0000313" key="3">
    <source>
        <dbReference type="EMBL" id="CAE7159692.1"/>
    </source>
</evidence>
<protein>
    <submittedName>
        <fullName evidence="3">TOC64 protein</fullName>
    </submittedName>
</protein>
<dbReference type="SMART" id="SM00028">
    <property type="entry name" value="TPR"/>
    <property type="match status" value="2"/>
</dbReference>
<sequence>MASDGMHAASFDRAKQEGDAAMQRQAFKEAEQCYAQALICRSDAAVFCNRAFARLRLERWQAAEEDATAALQFDLEEKLRIKALFRRGLAREALGHLQAASDDLNAALRAAPGNASISESARRIYSKLPRLSQKWVPGQPFHSSAVEALASAIPGSVVGYLWTQSHPCIRFPNHMAVQAHERTGGLLALRESLGAPQRAPRHKEVATKKHDFCESPNFQHKDGLSVEYDVGGNLAKIYSKFAEDYAGPFIAFNADASISLRETCVYKEGRVVSKLKSDIPEDFVAKALRMLVVPVKKALGIGLAPNEEERMPEGSMRCSFERRGECMGVTTRHGDDDDDDKCLSKSFSDHDRRW</sequence>
<keyword evidence="4" id="KW-1185">Reference proteome</keyword>
<accession>A0A812IUW8</accession>
<dbReference type="PANTHER" id="PTHR46423">
    <property type="entry name" value="RNA POLYMERASE II-ASSOCIATED PROTEIN 3"/>
    <property type="match status" value="1"/>
</dbReference>
<dbReference type="InterPro" id="IPR051966">
    <property type="entry name" value="RPAP3"/>
</dbReference>
<dbReference type="InterPro" id="IPR011990">
    <property type="entry name" value="TPR-like_helical_dom_sf"/>
</dbReference>
<proteinExistence type="predicted"/>
<dbReference type="SUPFAM" id="SSF48452">
    <property type="entry name" value="TPR-like"/>
    <property type="match status" value="1"/>
</dbReference>